<dbReference type="Pfam" id="PF07730">
    <property type="entry name" value="HisKA_3"/>
    <property type="match status" value="1"/>
</dbReference>
<dbReference type="Pfam" id="PF02518">
    <property type="entry name" value="HATPase_c"/>
    <property type="match status" value="1"/>
</dbReference>
<dbReference type="EMBL" id="JAUQSX010000002">
    <property type="protein sequence ID" value="MDO7845915.1"/>
    <property type="molecule type" value="Genomic_DNA"/>
</dbReference>
<dbReference type="PANTHER" id="PTHR24421:SF37">
    <property type="entry name" value="SENSOR HISTIDINE KINASE NARS"/>
    <property type="match status" value="1"/>
</dbReference>
<dbReference type="InterPro" id="IPR011712">
    <property type="entry name" value="Sig_transdc_His_kin_sub3_dim/P"/>
</dbReference>
<keyword evidence="4 9" id="KW-0812">Transmembrane</keyword>
<organism evidence="12 13">
    <name type="scientific">Hymenobacter mellowenesis</name>
    <dbReference type="NCBI Taxonomy" id="3063995"/>
    <lineage>
        <taxon>Bacteria</taxon>
        <taxon>Pseudomonadati</taxon>
        <taxon>Bacteroidota</taxon>
        <taxon>Cytophagia</taxon>
        <taxon>Cytophagales</taxon>
        <taxon>Hymenobacteraceae</taxon>
        <taxon>Hymenobacter</taxon>
    </lineage>
</organism>
<reference evidence="12" key="1">
    <citation type="submission" date="2023-07" db="EMBL/GenBank/DDBJ databases">
        <authorList>
            <person name="Kim M.K."/>
        </authorList>
    </citation>
    <scope>NUCLEOTIDE SEQUENCE</scope>
    <source>
        <strain evidence="12">M29</strain>
    </source>
</reference>
<accession>A0ABT9A9P8</accession>
<keyword evidence="3" id="KW-0808">Transferase</keyword>
<evidence type="ECO:0000259" key="10">
    <source>
        <dbReference type="Pfam" id="PF02518"/>
    </source>
</evidence>
<dbReference type="Gene3D" id="1.25.40.10">
    <property type="entry name" value="Tetratricopeptide repeat domain"/>
    <property type="match status" value="2"/>
</dbReference>
<dbReference type="RefSeq" id="WP_305010601.1">
    <property type="nucleotide sequence ID" value="NZ_JAUQSX010000002.1"/>
</dbReference>
<keyword evidence="7" id="KW-0902">Two-component regulatory system</keyword>
<sequence>MVSVLPSRLPRFGSFAVLGCRAAGFGLLLLSLLLGGTARAQGPPLPLKRLAVVRDSLGRLLAHDTRPDTQRVSRLNTLAFALRVNAADTSLLLTRQALRLARQLRFERGLLEALFNLSYYQRAHSQYDSAIYYARLALPLAARTGNRYTQTRVYYNLARIYQEQGNYAAALGPSLDGLALARTMGNPRVLLFQLVLAARIELALGEYATARAYVDEARPLAPAAHDLVSTGYLHQVAGDLSRQQQQWRAARDHYGQALAGYAVVFNKPGLLDMQLSMAEMTEFLGEYLAVRQAGQALLRQAHAAGRPEQEARAALLLARAWLPARADSACAYAARALAVARPSHLRPQARDAAQVLAQAHDRLGQGHAAYQYQALAGAYADSIGGEDNRRRLAAVQARAARSRTQMELNVVRQRERLLRQQQELERLQTQRQLAGIGALVLAVLLGAGGLFWRYRRRTARRHAAHDAALRTQLAADLHDDVGALLTQISLQSDLLREAPAPPEATLARLNRLSDTSRRAARQMADVVWGLHQSSAELPEVLAHMRDHAHEVLAAAHLAVDFAVSPAAAALHPGVAVCQSLYLIYKEALHNVVKHAEGATRVTVRLSEQAGQLCLSVRDDAPGPAATARPGGHGLANMRQRAEAVGGALHFVAEASGFGVVACLPG</sequence>
<dbReference type="SUPFAM" id="SSF48452">
    <property type="entry name" value="TPR-like"/>
    <property type="match status" value="2"/>
</dbReference>
<evidence type="ECO:0000256" key="8">
    <source>
        <dbReference type="ARBA" id="ARBA00023136"/>
    </source>
</evidence>
<dbReference type="InterPro" id="IPR003594">
    <property type="entry name" value="HATPase_dom"/>
</dbReference>
<evidence type="ECO:0000256" key="2">
    <source>
        <dbReference type="ARBA" id="ARBA00022475"/>
    </source>
</evidence>
<feature type="domain" description="Histidine kinase/HSP90-like ATPase" evidence="10">
    <location>
        <begin position="579"/>
        <end position="656"/>
    </location>
</feature>
<evidence type="ECO:0000313" key="13">
    <source>
        <dbReference type="Proteomes" id="UP001167796"/>
    </source>
</evidence>
<keyword evidence="6 9" id="KW-1133">Transmembrane helix</keyword>
<evidence type="ECO:0000313" key="12">
    <source>
        <dbReference type="EMBL" id="MDO7845915.1"/>
    </source>
</evidence>
<comment type="caution">
    <text evidence="12">The sequence shown here is derived from an EMBL/GenBank/DDBJ whole genome shotgun (WGS) entry which is preliminary data.</text>
</comment>
<dbReference type="CDD" id="cd16917">
    <property type="entry name" value="HATPase_UhpB-NarQ-NarX-like"/>
    <property type="match status" value="1"/>
</dbReference>
<proteinExistence type="predicted"/>
<evidence type="ECO:0000259" key="11">
    <source>
        <dbReference type="Pfam" id="PF07730"/>
    </source>
</evidence>
<evidence type="ECO:0000256" key="4">
    <source>
        <dbReference type="ARBA" id="ARBA00022692"/>
    </source>
</evidence>
<keyword evidence="5 12" id="KW-0418">Kinase</keyword>
<evidence type="ECO:0000256" key="1">
    <source>
        <dbReference type="ARBA" id="ARBA00004651"/>
    </source>
</evidence>
<protein>
    <submittedName>
        <fullName evidence="12">Histidine kinase</fullName>
    </submittedName>
</protein>
<name>A0ABT9A9P8_9BACT</name>
<comment type="subcellular location">
    <subcellularLocation>
        <location evidence="1">Cell membrane</location>
        <topology evidence="1">Multi-pass membrane protein</topology>
    </subcellularLocation>
</comment>
<dbReference type="InterPro" id="IPR036890">
    <property type="entry name" value="HATPase_C_sf"/>
</dbReference>
<dbReference type="Gene3D" id="3.30.565.10">
    <property type="entry name" value="Histidine kinase-like ATPase, C-terminal domain"/>
    <property type="match status" value="1"/>
</dbReference>
<dbReference type="Proteomes" id="UP001167796">
    <property type="component" value="Unassembled WGS sequence"/>
</dbReference>
<evidence type="ECO:0000256" key="6">
    <source>
        <dbReference type="ARBA" id="ARBA00022989"/>
    </source>
</evidence>
<dbReference type="Gene3D" id="1.20.5.1930">
    <property type="match status" value="1"/>
</dbReference>
<dbReference type="SUPFAM" id="SSF55874">
    <property type="entry name" value="ATPase domain of HSP90 chaperone/DNA topoisomerase II/histidine kinase"/>
    <property type="match status" value="1"/>
</dbReference>
<evidence type="ECO:0000256" key="3">
    <source>
        <dbReference type="ARBA" id="ARBA00022679"/>
    </source>
</evidence>
<gene>
    <name evidence="12" type="ORF">Q5H92_06075</name>
</gene>
<evidence type="ECO:0000256" key="9">
    <source>
        <dbReference type="SAM" id="Phobius"/>
    </source>
</evidence>
<dbReference type="InterPro" id="IPR011990">
    <property type="entry name" value="TPR-like_helical_dom_sf"/>
</dbReference>
<dbReference type="PANTHER" id="PTHR24421">
    <property type="entry name" value="NITRATE/NITRITE SENSOR PROTEIN NARX-RELATED"/>
    <property type="match status" value="1"/>
</dbReference>
<keyword evidence="13" id="KW-1185">Reference proteome</keyword>
<keyword evidence="2" id="KW-1003">Cell membrane</keyword>
<keyword evidence="8 9" id="KW-0472">Membrane</keyword>
<dbReference type="GO" id="GO:0016301">
    <property type="term" value="F:kinase activity"/>
    <property type="evidence" value="ECO:0007669"/>
    <property type="project" value="UniProtKB-KW"/>
</dbReference>
<feature type="transmembrane region" description="Helical" evidence="9">
    <location>
        <begin position="433"/>
        <end position="452"/>
    </location>
</feature>
<feature type="domain" description="Signal transduction histidine kinase subgroup 3 dimerisation and phosphoacceptor" evidence="11">
    <location>
        <begin position="470"/>
        <end position="533"/>
    </location>
</feature>
<evidence type="ECO:0000256" key="7">
    <source>
        <dbReference type="ARBA" id="ARBA00023012"/>
    </source>
</evidence>
<evidence type="ECO:0000256" key="5">
    <source>
        <dbReference type="ARBA" id="ARBA00022777"/>
    </source>
</evidence>
<dbReference type="InterPro" id="IPR050482">
    <property type="entry name" value="Sensor_HK_TwoCompSys"/>
</dbReference>